<feature type="compositionally biased region" description="Low complexity" evidence="1">
    <location>
        <begin position="49"/>
        <end position="62"/>
    </location>
</feature>
<accession>A0A4U3LFW6</accession>
<keyword evidence="4" id="KW-1185">Reference proteome</keyword>
<dbReference type="AlphaFoldDB" id="A0A4U3LFW6"/>
<dbReference type="SMART" id="SM00418">
    <property type="entry name" value="HTH_ARSR"/>
    <property type="match status" value="1"/>
</dbReference>
<gene>
    <name evidence="3" type="ORF">FDA38_37215</name>
</gene>
<dbReference type="InterPro" id="IPR036388">
    <property type="entry name" value="WH-like_DNA-bd_sf"/>
</dbReference>
<evidence type="ECO:0000313" key="3">
    <source>
        <dbReference type="EMBL" id="TKK74425.1"/>
    </source>
</evidence>
<reference evidence="3 4" key="1">
    <citation type="submission" date="2019-04" db="EMBL/GenBank/DDBJ databases">
        <title>Kribbella sp. NEAU-THZ 27 nov., a novel actinomycete isolated from soil.</title>
        <authorList>
            <person name="Duan L."/>
        </authorList>
    </citation>
    <scope>NUCLEOTIDE SEQUENCE [LARGE SCALE GENOMIC DNA]</scope>
    <source>
        <strain evidence="4">NEAU-THZ27</strain>
    </source>
</reference>
<dbReference type="SUPFAM" id="SSF46785">
    <property type="entry name" value="Winged helix' DNA-binding domain"/>
    <property type="match status" value="1"/>
</dbReference>
<dbReference type="EMBL" id="SZPZ01000006">
    <property type="protein sequence ID" value="TKK74425.1"/>
    <property type="molecule type" value="Genomic_DNA"/>
</dbReference>
<feature type="domain" description="HTH arsR-type" evidence="2">
    <location>
        <begin position="71"/>
        <end position="152"/>
    </location>
</feature>
<dbReference type="InterPro" id="IPR036390">
    <property type="entry name" value="WH_DNA-bd_sf"/>
</dbReference>
<feature type="region of interest" description="Disordered" evidence="1">
    <location>
        <begin position="45"/>
        <end position="65"/>
    </location>
</feature>
<organism evidence="3 4">
    <name type="scientific">Kribbella jiaozuonensis</name>
    <dbReference type="NCBI Taxonomy" id="2575441"/>
    <lineage>
        <taxon>Bacteria</taxon>
        <taxon>Bacillati</taxon>
        <taxon>Actinomycetota</taxon>
        <taxon>Actinomycetes</taxon>
        <taxon>Propionibacteriales</taxon>
        <taxon>Kribbellaceae</taxon>
        <taxon>Kribbella</taxon>
    </lineage>
</organism>
<evidence type="ECO:0000256" key="1">
    <source>
        <dbReference type="SAM" id="MobiDB-lite"/>
    </source>
</evidence>
<dbReference type="OrthoDB" id="7945987at2"/>
<proteinExistence type="predicted"/>
<protein>
    <submittedName>
        <fullName evidence="3">ArsR family transcriptional regulator</fullName>
    </submittedName>
</protein>
<dbReference type="CDD" id="cd00090">
    <property type="entry name" value="HTH_ARSR"/>
    <property type="match status" value="1"/>
</dbReference>
<dbReference type="Pfam" id="PF12840">
    <property type="entry name" value="HTH_20"/>
    <property type="match status" value="1"/>
</dbReference>
<dbReference type="InterPro" id="IPR001845">
    <property type="entry name" value="HTH_ArsR_DNA-bd_dom"/>
</dbReference>
<dbReference type="GO" id="GO:0003700">
    <property type="term" value="F:DNA-binding transcription factor activity"/>
    <property type="evidence" value="ECO:0007669"/>
    <property type="project" value="InterPro"/>
</dbReference>
<name>A0A4U3LFW6_9ACTN</name>
<evidence type="ECO:0000259" key="2">
    <source>
        <dbReference type="SMART" id="SM00418"/>
    </source>
</evidence>
<sequence length="249" mass="28110">MRGRQRRCRDPAHPDAPIRNLWTTNRRTSLQNLFAKSLCSPMLNTMSDETTPASATPATPEPGRTVRLDRHLVRALAHPMRNRIVGLLRVYGPQTATTLAGRLGVNTGATSYHLRQLADAGLVVEDDTRGNARDRWWRSAHQGTEFNKAELLEQEPELALGFLHGVGQTYAENMFGYIDAMQTMPEDWRDASVLSDYFFHLRADQLDAMMHEVMAVLEKYKTPDLTAPLPEGAEQVTVQIQAFPRETRQ</sequence>
<evidence type="ECO:0000313" key="4">
    <source>
        <dbReference type="Proteomes" id="UP000305836"/>
    </source>
</evidence>
<dbReference type="Proteomes" id="UP000305836">
    <property type="component" value="Unassembled WGS sequence"/>
</dbReference>
<dbReference type="InterPro" id="IPR011991">
    <property type="entry name" value="ArsR-like_HTH"/>
</dbReference>
<dbReference type="Gene3D" id="1.10.10.10">
    <property type="entry name" value="Winged helix-like DNA-binding domain superfamily/Winged helix DNA-binding domain"/>
    <property type="match status" value="1"/>
</dbReference>
<comment type="caution">
    <text evidence="3">The sequence shown here is derived from an EMBL/GenBank/DDBJ whole genome shotgun (WGS) entry which is preliminary data.</text>
</comment>